<feature type="transmembrane region" description="Helical" evidence="4">
    <location>
        <begin position="129"/>
        <end position="151"/>
    </location>
</feature>
<feature type="transmembrane region" description="Helical" evidence="4">
    <location>
        <begin position="158"/>
        <end position="179"/>
    </location>
</feature>
<organism evidence="6 7">
    <name type="scientific">Actinoplanes digitatis</name>
    <dbReference type="NCBI Taxonomy" id="1868"/>
    <lineage>
        <taxon>Bacteria</taxon>
        <taxon>Bacillati</taxon>
        <taxon>Actinomycetota</taxon>
        <taxon>Actinomycetes</taxon>
        <taxon>Micromonosporales</taxon>
        <taxon>Micromonosporaceae</taxon>
        <taxon>Actinoplanes</taxon>
    </lineage>
</organism>
<evidence type="ECO:0000313" key="7">
    <source>
        <dbReference type="Proteomes" id="UP000578112"/>
    </source>
</evidence>
<keyword evidence="3" id="KW-0902">Two-component regulatory system</keyword>
<feature type="transmembrane region" description="Helical" evidence="4">
    <location>
        <begin position="227"/>
        <end position="248"/>
    </location>
</feature>
<dbReference type="GO" id="GO:0016020">
    <property type="term" value="C:membrane"/>
    <property type="evidence" value="ECO:0007669"/>
    <property type="project" value="InterPro"/>
</dbReference>
<gene>
    <name evidence="6" type="ORF">BJ971_005451</name>
</gene>
<evidence type="ECO:0000256" key="1">
    <source>
        <dbReference type="ARBA" id="ARBA00022679"/>
    </source>
</evidence>
<dbReference type="CDD" id="cd16917">
    <property type="entry name" value="HATPase_UhpB-NarQ-NarX-like"/>
    <property type="match status" value="1"/>
</dbReference>
<keyword evidence="7" id="KW-1185">Reference proteome</keyword>
<keyword evidence="4" id="KW-1133">Transmembrane helix</keyword>
<comment type="caution">
    <text evidence="6">The sequence shown here is derived from an EMBL/GenBank/DDBJ whole genome shotgun (WGS) entry which is preliminary data.</text>
</comment>
<keyword evidence="4" id="KW-0812">Transmembrane</keyword>
<sequence>MADPGTPPTGPRAERAWAVRMVVALAGCVLALGWLWAARAGHPSDGSVVSTASHAWHPGAVEVADAVGTGRALRAGDLVTAVDGRPLTAAAPDGPAPRIGDEVVYDVIRDGSRISVPVTLTDYPFWTLVAHHAAALPYVGMAMLLGSLLIARRPRDPAAIALYSLGVLQFIGYSSSLWYGTQVIDVATGRLWVTTVAEVANCLVWACMLLFVASFPRPWPVLRRRPWLVAGGFALPFLAYAGAVAVMLPGSAGLRRSWLLVSVSVPAAALFPVLVLAALVVSYVLTRDPVERQRMRLISYGVAALATGYLLLGRIPELITGRPLVSWDYFTLMYVPVQLLQGVTILRYRLWDIQIIPRRSLIYGLVTAGLIIVYLGAAAGISASLDAELHPVPVLIALVMALSFSAARTSLRRVVSRLVYGEREDPYEVLRQLGQRLGSAESAEVVLNQLVATLVRTLRLSHAAVEMPGLDLVSSGHGRPGPTPTSIDLVHEGERIGRLVLDPGPDREPFGTSDRRLLQGLAQQVSATAHSLLLAARLQRSLEGKVTTLEEERRRMRREIHDGLGPTIASASMRLELSRSLIRTDPGATDRILAELAEIHRSVIQDIRRLVDGLRPIILDHLGLDAAVREMVASLGGGVRTNLDCALGADRLPASVEVAAYRIVSEALTNVVRHAEASVCDVRIWCAEDIHVEVCDNGRGLPPDYRPGMGLTSIRERCAELGGTATITPHAPTGTRVICRLPIPGSGAHTPTMPADPAVVDKYLPQSR</sequence>
<feature type="domain" description="Histidine kinase/HSP90-like ATPase" evidence="5">
    <location>
        <begin position="655"/>
        <end position="745"/>
    </location>
</feature>
<evidence type="ECO:0000256" key="3">
    <source>
        <dbReference type="ARBA" id="ARBA00023012"/>
    </source>
</evidence>
<feature type="transmembrane region" description="Helical" evidence="4">
    <location>
        <begin position="191"/>
        <end position="215"/>
    </location>
</feature>
<evidence type="ECO:0000259" key="5">
    <source>
        <dbReference type="SMART" id="SM00387"/>
    </source>
</evidence>
<dbReference type="AlphaFoldDB" id="A0A7W7I1X9"/>
<feature type="transmembrane region" description="Helical" evidence="4">
    <location>
        <begin position="297"/>
        <end position="315"/>
    </location>
</feature>
<keyword evidence="2 6" id="KW-0418">Kinase</keyword>
<evidence type="ECO:0000313" key="6">
    <source>
        <dbReference type="EMBL" id="MBB4764895.1"/>
    </source>
</evidence>
<dbReference type="Pfam" id="PF07730">
    <property type="entry name" value="HisKA_3"/>
    <property type="match status" value="1"/>
</dbReference>
<dbReference type="Gene3D" id="1.20.5.1930">
    <property type="match status" value="1"/>
</dbReference>
<dbReference type="Proteomes" id="UP000578112">
    <property type="component" value="Unassembled WGS sequence"/>
</dbReference>
<keyword evidence="4" id="KW-0472">Membrane</keyword>
<dbReference type="EMBL" id="JACHNH010000001">
    <property type="protein sequence ID" value="MBB4764895.1"/>
    <property type="molecule type" value="Genomic_DNA"/>
</dbReference>
<feature type="transmembrane region" description="Helical" evidence="4">
    <location>
        <begin position="17"/>
        <end position="37"/>
    </location>
</feature>
<dbReference type="InterPro" id="IPR036034">
    <property type="entry name" value="PDZ_sf"/>
</dbReference>
<dbReference type="SUPFAM" id="SSF55874">
    <property type="entry name" value="ATPase domain of HSP90 chaperone/DNA topoisomerase II/histidine kinase"/>
    <property type="match status" value="1"/>
</dbReference>
<feature type="transmembrane region" description="Helical" evidence="4">
    <location>
        <begin position="260"/>
        <end position="285"/>
    </location>
</feature>
<feature type="transmembrane region" description="Helical" evidence="4">
    <location>
        <begin position="389"/>
        <end position="407"/>
    </location>
</feature>
<evidence type="ECO:0000256" key="2">
    <source>
        <dbReference type="ARBA" id="ARBA00022777"/>
    </source>
</evidence>
<keyword evidence="1" id="KW-0808">Transferase</keyword>
<dbReference type="SMART" id="SM00387">
    <property type="entry name" value="HATPase_c"/>
    <property type="match status" value="1"/>
</dbReference>
<feature type="transmembrane region" description="Helical" evidence="4">
    <location>
        <begin position="327"/>
        <end position="348"/>
    </location>
</feature>
<name>A0A7W7I1X9_9ACTN</name>
<dbReference type="Gene3D" id="2.30.42.10">
    <property type="match status" value="1"/>
</dbReference>
<dbReference type="RefSeq" id="WP_184996029.1">
    <property type="nucleotide sequence ID" value="NZ_BOMK01000026.1"/>
</dbReference>
<dbReference type="InterPro" id="IPR003594">
    <property type="entry name" value="HATPase_dom"/>
</dbReference>
<protein>
    <submittedName>
        <fullName evidence="6">Signal transduction histidine kinase</fullName>
    </submittedName>
</protein>
<dbReference type="InterPro" id="IPR036890">
    <property type="entry name" value="HATPase_C_sf"/>
</dbReference>
<reference evidence="6 7" key="1">
    <citation type="submission" date="2020-08" db="EMBL/GenBank/DDBJ databases">
        <title>Sequencing the genomes of 1000 actinobacteria strains.</title>
        <authorList>
            <person name="Klenk H.-P."/>
        </authorList>
    </citation>
    <scope>NUCLEOTIDE SEQUENCE [LARGE SCALE GENOMIC DNA]</scope>
    <source>
        <strain evidence="6 7">DSM 43149</strain>
    </source>
</reference>
<dbReference type="GO" id="GO:0046983">
    <property type="term" value="F:protein dimerization activity"/>
    <property type="evidence" value="ECO:0007669"/>
    <property type="project" value="InterPro"/>
</dbReference>
<evidence type="ECO:0000256" key="4">
    <source>
        <dbReference type="SAM" id="Phobius"/>
    </source>
</evidence>
<dbReference type="InterPro" id="IPR050482">
    <property type="entry name" value="Sensor_HK_TwoCompSys"/>
</dbReference>
<dbReference type="GO" id="GO:0000155">
    <property type="term" value="F:phosphorelay sensor kinase activity"/>
    <property type="evidence" value="ECO:0007669"/>
    <property type="project" value="InterPro"/>
</dbReference>
<proteinExistence type="predicted"/>
<dbReference type="Pfam" id="PF02518">
    <property type="entry name" value="HATPase_c"/>
    <property type="match status" value="1"/>
</dbReference>
<accession>A0A7W7I1X9</accession>
<feature type="transmembrane region" description="Helical" evidence="4">
    <location>
        <begin position="360"/>
        <end position="383"/>
    </location>
</feature>
<dbReference type="Gene3D" id="3.30.565.10">
    <property type="entry name" value="Histidine kinase-like ATPase, C-terminal domain"/>
    <property type="match status" value="1"/>
</dbReference>
<dbReference type="PANTHER" id="PTHR24421">
    <property type="entry name" value="NITRATE/NITRITE SENSOR PROTEIN NARX-RELATED"/>
    <property type="match status" value="1"/>
</dbReference>
<dbReference type="InterPro" id="IPR011712">
    <property type="entry name" value="Sig_transdc_His_kin_sub3_dim/P"/>
</dbReference>